<dbReference type="SUPFAM" id="SSF47923">
    <property type="entry name" value="Ypt/Rab-GAP domain of gyp1p"/>
    <property type="match status" value="1"/>
</dbReference>
<feature type="region of interest" description="Disordered" evidence="2">
    <location>
        <begin position="361"/>
        <end position="423"/>
    </location>
</feature>
<keyword evidence="3" id="KW-1133">Transmembrane helix</keyword>
<evidence type="ECO:0000256" key="3">
    <source>
        <dbReference type="SAM" id="Phobius"/>
    </source>
</evidence>
<gene>
    <name evidence="5" type="ORF">PCOAH_00050820</name>
</gene>
<evidence type="ECO:0000313" key="6">
    <source>
        <dbReference type="Proteomes" id="UP000092716"/>
    </source>
</evidence>
<evidence type="ECO:0000259" key="4">
    <source>
        <dbReference type="PROSITE" id="PS50086"/>
    </source>
</evidence>
<reference evidence="6" key="1">
    <citation type="submission" date="2016-06" db="EMBL/GenBank/DDBJ databases">
        <title>First high quality genome sequence of Plasmodium coatneyi using continuous long reads from single molecule, real-time sequencing.</title>
        <authorList>
            <person name="Chien J.-T."/>
            <person name="Pakala S.B."/>
            <person name="Geraldo J.A."/>
            <person name="Lapp S.A."/>
            <person name="Barnwell J.W."/>
            <person name="Kissinger J.C."/>
            <person name="Galinski M.R."/>
            <person name="Humphrey J.C."/>
        </authorList>
    </citation>
    <scope>NUCLEOTIDE SEQUENCE [LARGE SCALE GENOMIC DNA]</scope>
    <source>
        <strain evidence="6">Hackeri</strain>
    </source>
</reference>
<feature type="region of interest" description="Disordered" evidence="2">
    <location>
        <begin position="448"/>
        <end position="476"/>
    </location>
</feature>
<accession>A0A1B1E6G6</accession>
<feature type="compositionally biased region" description="Basic and acidic residues" evidence="2">
    <location>
        <begin position="655"/>
        <end position="669"/>
    </location>
</feature>
<name>A0A1B1E6G6_9APIC</name>
<feature type="domain" description="Rab-GAP TBC" evidence="4">
    <location>
        <begin position="557"/>
        <end position="853"/>
    </location>
</feature>
<protein>
    <recommendedName>
        <fullName evidence="4">Rab-GAP TBC domain-containing protein</fullName>
    </recommendedName>
</protein>
<dbReference type="EMBL" id="CP016251">
    <property type="protein sequence ID" value="ANQ10616.1"/>
    <property type="molecule type" value="Genomic_DNA"/>
</dbReference>
<feature type="region of interest" description="Disordered" evidence="2">
    <location>
        <begin position="135"/>
        <end position="166"/>
    </location>
</feature>
<dbReference type="AlphaFoldDB" id="A0A1B1E6G6"/>
<dbReference type="KEGG" id="pcot:PCOAH_00050820"/>
<dbReference type="Gene3D" id="1.10.8.270">
    <property type="entry name" value="putative rabgap domain of human tbc1 domain family member 14 like domains"/>
    <property type="match status" value="1"/>
</dbReference>
<feature type="coiled-coil region" evidence="1">
    <location>
        <begin position="270"/>
        <end position="297"/>
    </location>
</feature>
<feature type="compositionally biased region" description="Low complexity" evidence="2">
    <location>
        <begin position="43"/>
        <end position="56"/>
    </location>
</feature>
<dbReference type="InterPro" id="IPR035969">
    <property type="entry name" value="Rab-GAP_TBC_sf"/>
</dbReference>
<keyword evidence="3" id="KW-0812">Transmembrane</keyword>
<dbReference type="Gene3D" id="1.10.472.80">
    <property type="entry name" value="Ypt/Rab-GAP domain of gyp1p, domain 3"/>
    <property type="match status" value="1"/>
</dbReference>
<dbReference type="SMART" id="SM00164">
    <property type="entry name" value="TBC"/>
    <property type="match status" value="1"/>
</dbReference>
<dbReference type="GO" id="GO:0031267">
    <property type="term" value="F:small GTPase binding"/>
    <property type="evidence" value="ECO:0007669"/>
    <property type="project" value="TreeGrafter"/>
</dbReference>
<feature type="region of interest" description="Disordered" evidence="2">
    <location>
        <begin position="207"/>
        <end position="243"/>
    </location>
</feature>
<feature type="compositionally biased region" description="Polar residues" evidence="2">
    <location>
        <begin position="450"/>
        <end position="461"/>
    </location>
</feature>
<feature type="transmembrane region" description="Helical" evidence="3">
    <location>
        <begin position="825"/>
        <end position="846"/>
    </location>
</feature>
<evidence type="ECO:0000256" key="1">
    <source>
        <dbReference type="SAM" id="Coils"/>
    </source>
</evidence>
<dbReference type="GeneID" id="30911816"/>
<dbReference type="RefSeq" id="XP_019917311.1">
    <property type="nucleotide sequence ID" value="XM_020061864.1"/>
</dbReference>
<feature type="compositionally biased region" description="Basic and acidic residues" evidence="2">
    <location>
        <begin position="466"/>
        <end position="476"/>
    </location>
</feature>
<proteinExistence type="predicted"/>
<evidence type="ECO:0000256" key="2">
    <source>
        <dbReference type="SAM" id="MobiDB-lite"/>
    </source>
</evidence>
<evidence type="ECO:0000313" key="5">
    <source>
        <dbReference type="EMBL" id="ANQ10616.1"/>
    </source>
</evidence>
<dbReference type="GO" id="GO:0005096">
    <property type="term" value="F:GTPase activator activity"/>
    <property type="evidence" value="ECO:0007669"/>
    <property type="project" value="TreeGrafter"/>
</dbReference>
<dbReference type="Pfam" id="PF00566">
    <property type="entry name" value="RabGAP-TBC"/>
    <property type="match status" value="1"/>
</dbReference>
<dbReference type="InterPro" id="IPR000195">
    <property type="entry name" value="Rab-GAP-TBC_dom"/>
</dbReference>
<feature type="region of interest" description="Disordered" evidence="2">
    <location>
        <begin position="639"/>
        <end position="669"/>
    </location>
</feature>
<organism evidence="5 6">
    <name type="scientific">Plasmodium coatneyi</name>
    <dbReference type="NCBI Taxonomy" id="208452"/>
    <lineage>
        <taxon>Eukaryota</taxon>
        <taxon>Sar</taxon>
        <taxon>Alveolata</taxon>
        <taxon>Apicomplexa</taxon>
        <taxon>Aconoidasida</taxon>
        <taxon>Haemosporida</taxon>
        <taxon>Plasmodiidae</taxon>
        <taxon>Plasmodium</taxon>
    </lineage>
</organism>
<feature type="compositionally biased region" description="Basic and acidic residues" evidence="2">
    <location>
        <begin position="25"/>
        <end position="37"/>
    </location>
</feature>
<dbReference type="InterPro" id="IPR050302">
    <property type="entry name" value="Rab_GAP_TBC_domain"/>
</dbReference>
<dbReference type="Proteomes" id="UP000092716">
    <property type="component" value="Chromosome 13"/>
</dbReference>
<keyword evidence="6" id="KW-1185">Reference proteome</keyword>
<dbReference type="VEuPathDB" id="PlasmoDB:PCOAH_00050820"/>
<keyword evidence="1" id="KW-0175">Coiled coil</keyword>
<dbReference type="PANTHER" id="PTHR47219:SF9">
    <property type="entry name" value="GTPASE ACTIVATING PROTEIN AND CENTROSOME-ASSOCIATED, ISOFORM B"/>
    <property type="match status" value="1"/>
</dbReference>
<sequence length="929" mass="106826">MNDEYADAERSGRAPQKSLPAKTMHLKDDGGRKRDDIATGEVAAKNDATKNDAATNEGGTSKRGPPPENPNDQMMESNDDPDSCSVYDDTVEKNINFSESIIANLNDNIFEQNDAFSREKRRGNLFMVKEEMANGKQLDVHPGGGKTSSASSTSVHVEGGPSLQRTEEMSHTGWKTPHNKGCSESTNWGTLSKQEVAEEGVITPQMEQPRENNTTTEGNEKEKFVSPIKGKKTSWSKEKPPEGVAEKVAEKPAENAHDEYNHNVIYHELYVELLQVNKSLQNEIKNLKKVIEMQKLLIKSREDLFVSSHTNEKSKMSGKKFVNNNYFLNFFNKKKKKSKEGFPDVPTGSGVQRASIATSSYASITNTNNEEMEEDERGSGGGGYWTKGEKGPSHWKNYYQAHKNGPPQWKRLDNNSDDVGYSSVEMNTLDNKEDTHDHKNEYVQLPLSENEGSVPSDNASGGASCDDNHSDNDRRIPACATKQGSYLKKGNYDNLRGRSYEGGYQGGKKVDTEANLNEMPVNLEEITAVTLWYEEILPLVNNEKKKKTLIDRMITNYMPIVIKTYFWEINIINKLNLTDYFVQILIKNTNFIQSYVYTNNKQYHNHVSRYFKSLVTFRNGNLGGVPSDGIAMCDNAGGEKGKNITQEKPQGEMSQEEKPNEGETTQRKDEDNCTARLNLLQRFSFHKFFYQILIDLDRTLYIIKKNQEYFRKYGVSTETFLLTLDMAETKAKLNTLLQMYVVFKPELGYVQGMSYIALVFLLYCNLEKAFVHFANFMERKDIYNLYSFNNNEIKVYTYIIKEILTKQNVEIYKEISKQYNIDNIFIQWIYTIFLTCLPFHIFIRLFDIYLFNEKIIYETILCIFAYFNKFHHVENVDVVVKNLSAFSFNTHIQEDKFWSLLKKCKIKKRKILYYREKYFKGHRDILNEK</sequence>
<dbReference type="OrthoDB" id="18431at2759"/>
<dbReference type="PROSITE" id="PS50086">
    <property type="entry name" value="TBC_RABGAP"/>
    <property type="match status" value="1"/>
</dbReference>
<dbReference type="PANTHER" id="PTHR47219">
    <property type="entry name" value="RAB GTPASE-ACTIVATING PROTEIN 1-LIKE"/>
    <property type="match status" value="1"/>
</dbReference>
<keyword evidence="3" id="KW-0472">Membrane</keyword>
<feature type="region of interest" description="Disordered" evidence="2">
    <location>
        <begin position="1"/>
        <end position="87"/>
    </location>
</feature>